<dbReference type="InterPro" id="IPR050879">
    <property type="entry name" value="Acyltransferase_3"/>
</dbReference>
<feature type="domain" description="Acyltransferase 3" evidence="2">
    <location>
        <begin position="8"/>
        <end position="355"/>
    </location>
</feature>
<comment type="caution">
    <text evidence="3">The sequence shown here is derived from an EMBL/GenBank/DDBJ whole genome shotgun (WGS) entry which is preliminary data.</text>
</comment>
<dbReference type="PANTHER" id="PTHR23028">
    <property type="entry name" value="ACETYLTRANSFERASE"/>
    <property type="match status" value="1"/>
</dbReference>
<proteinExistence type="predicted"/>
<evidence type="ECO:0000313" key="4">
    <source>
        <dbReference type="Proteomes" id="UP000288002"/>
    </source>
</evidence>
<feature type="transmembrane region" description="Helical" evidence="1">
    <location>
        <begin position="302"/>
        <end position="324"/>
    </location>
</feature>
<name>A0AA94EUC7_9PSED</name>
<feature type="transmembrane region" description="Helical" evidence="1">
    <location>
        <begin position="270"/>
        <end position="290"/>
    </location>
</feature>
<feature type="transmembrane region" description="Helical" evidence="1">
    <location>
        <begin position="163"/>
        <end position="185"/>
    </location>
</feature>
<dbReference type="GO" id="GO:0016020">
    <property type="term" value="C:membrane"/>
    <property type="evidence" value="ECO:0007669"/>
    <property type="project" value="TreeGrafter"/>
</dbReference>
<feature type="transmembrane region" description="Helical" evidence="1">
    <location>
        <begin position="197"/>
        <end position="217"/>
    </location>
</feature>
<dbReference type="RefSeq" id="WP_164747817.1">
    <property type="nucleotide sequence ID" value="NZ_MKWS01000001.1"/>
</dbReference>
<dbReference type="InterPro" id="IPR002656">
    <property type="entry name" value="Acyl_transf_3_dom"/>
</dbReference>
<dbReference type="GO" id="GO:0016747">
    <property type="term" value="F:acyltransferase activity, transferring groups other than amino-acyl groups"/>
    <property type="evidence" value="ECO:0007669"/>
    <property type="project" value="InterPro"/>
</dbReference>
<dbReference type="GO" id="GO:0009103">
    <property type="term" value="P:lipopolysaccharide biosynthetic process"/>
    <property type="evidence" value="ECO:0007669"/>
    <property type="project" value="TreeGrafter"/>
</dbReference>
<evidence type="ECO:0000313" key="3">
    <source>
        <dbReference type="EMBL" id="RVD80049.1"/>
    </source>
</evidence>
<dbReference type="Proteomes" id="UP000288002">
    <property type="component" value="Unassembled WGS sequence"/>
</dbReference>
<feature type="transmembrane region" description="Helical" evidence="1">
    <location>
        <begin position="134"/>
        <end position="156"/>
    </location>
</feature>
<evidence type="ECO:0000259" key="2">
    <source>
        <dbReference type="Pfam" id="PF01757"/>
    </source>
</evidence>
<keyword evidence="3" id="KW-0808">Transferase</keyword>
<evidence type="ECO:0000256" key="1">
    <source>
        <dbReference type="SAM" id="Phobius"/>
    </source>
</evidence>
<dbReference type="EMBL" id="MKWS01000001">
    <property type="protein sequence ID" value="RVD80049.1"/>
    <property type="molecule type" value="Genomic_DNA"/>
</dbReference>
<gene>
    <name evidence="3" type="ORF">A9HBioS_0573</name>
</gene>
<keyword evidence="3" id="KW-0012">Acyltransferase</keyword>
<dbReference type="PANTHER" id="PTHR23028:SF53">
    <property type="entry name" value="ACYL_TRANSF_3 DOMAIN-CONTAINING PROTEIN"/>
    <property type="match status" value="1"/>
</dbReference>
<feature type="transmembrane region" description="Helical" evidence="1">
    <location>
        <begin position="229"/>
        <end position="250"/>
    </location>
</feature>
<keyword evidence="1" id="KW-0812">Transmembrane</keyword>
<accession>A0AA94EUC7</accession>
<organism evidence="3 4">
    <name type="scientific">Pseudomonas koreensis</name>
    <dbReference type="NCBI Taxonomy" id="198620"/>
    <lineage>
        <taxon>Bacteria</taxon>
        <taxon>Pseudomonadati</taxon>
        <taxon>Pseudomonadota</taxon>
        <taxon>Gammaproteobacteria</taxon>
        <taxon>Pseudomonadales</taxon>
        <taxon>Pseudomonadaceae</taxon>
        <taxon>Pseudomonas</taxon>
    </lineage>
</organism>
<keyword evidence="1" id="KW-1133">Transmembrane helix</keyword>
<feature type="transmembrane region" description="Helical" evidence="1">
    <location>
        <begin position="336"/>
        <end position="358"/>
    </location>
</feature>
<dbReference type="AlphaFoldDB" id="A0AA94EUC7"/>
<feature type="transmembrane region" description="Helical" evidence="1">
    <location>
        <begin position="108"/>
        <end position="128"/>
    </location>
</feature>
<feature type="transmembrane region" description="Helical" evidence="1">
    <location>
        <begin position="35"/>
        <end position="60"/>
    </location>
</feature>
<dbReference type="Pfam" id="PF01757">
    <property type="entry name" value="Acyl_transf_3"/>
    <property type="match status" value="1"/>
</dbReference>
<keyword evidence="1" id="KW-0472">Membrane</keyword>
<protein>
    <submittedName>
        <fullName evidence="3">Acyltransferase</fullName>
    </submittedName>
</protein>
<feature type="transmembrane region" description="Helical" evidence="1">
    <location>
        <begin position="6"/>
        <end position="23"/>
    </location>
</feature>
<feature type="transmembrane region" description="Helical" evidence="1">
    <location>
        <begin position="80"/>
        <end position="96"/>
    </location>
</feature>
<sequence length="386" mass="43301">MDNKAMIESLTSLRFFAALAIVFHHSRGVVLSQEFMYGLPLAAGVSFFFVLSGFILAYVYSGKMQKVGLYKFYTARFSRIWPAHIFTLVLVMLIFPSSEWAFGVEPSWVIAVINGALLHSLIPIPAYYFSFNGVSWSISTEMFFYIAFPVLIASLGKTWHVKLLILAGGGIIGAVAFNASGANYLSMAKLKDFSGHGLFYISPIARIQEFFIGMLFFKAFSYIKSWRGFNTLTCTVLEVVSVMAVMLLTIKFIHLSFEMSGRADGAVGEFLSHVFLALLFGTLILSFAMNKGVLSRLLSLKVFVVLGEISFSMYMIHQIIFRLYNSNRGYFEWMPVWVSYSLLLAFVIACAYVMWRFIEMPMQALLRKGFASLAGNSQARREASAS</sequence>
<reference evidence="3 4" key="1">
    <citation type="submission" date="2016-10" db="EMBL/GenBank/DDBJ databases">
        <title>Search of new enzymes for the oxidation of sulfur compounds.</title>
        <authorList>
            <person name="Novo A."/>
            <person name="Moreira I.S."/>
            <person name="Castro P.M."/>
        </authorList>
    </citation>
    <scope>NUCLEOTIDE SEQUENCE [LARGE SCALE GENOMIC DNA]</scope>
    <source>
        <strain evidence="3 4">A9</strain>
    </source>
</reference>